<evidence type="ECO:0000256" key="1">
    <source>
        <dbReference type="SAM" id="SignalP"/>
    </source>
</evidence>
<dbReference type="AlphaFoldDB" id="A0A7R9GVT8"/>
<protein>
    <submittedName>
        <fullName evidence="2">Uncharacterized protein</fullName>
    </submittedName>
</protein>
<feature type="signal peptide" evidence="1">
    <location>
        <begin position="1"/>
        <end position="15"/>
    </location>
</feature>
<evidence type="ECO:0000313" key="2">
    <source>
        <dbReference type="EMBL" id="CAD7399701.1"/>
    </source>
</evidence>
<organism evidence="2">
    <name type="scientific">Timema cristinae</name>
    <name type="common">Walking stick</name>
    <dbReference type="NCBI Taxonomy" id="61476"/>
    <lineage>
        <taxon>Eukaryota</taxon>
        <taxon>Metazoa</taxon>
        <taxon>Ecdysozoa</taxon>
        <taxon>Arthropoda</taxon>
        <taxon>Hexapoda</taxon>
        <taxon>Insecta</taxon>
        <taxon>Pterygota</taxon>
        <taxon>Neoptera</taxon>
        <taxon>Polyneoptera</taxon>
        <taxon>Phasmatodea</taxon>
        <taxon>Timematodea</taxon>
        <taxon>Timematoidea</taxon>
        <taxon>Timematidae</taxon>
        <taxon>Timema</taxon>
    </lineage>
</organism>
<dbReference type="EMBL" id="OC317906">
    <property type="protein sequence ID" value="CAD7399701.1"/>
    <property type="molecule type" value="Genomic_DNA"/>
</dbReference>
<name>A0A7R9GVT8_TIMCR</name>
<feature type="chain" id="PRO_5030806106" evidence="1">
    <location>
        <begin position="16"/>
        <end position="312"/>
    </location>
</feature>
<accession>A0A7R9GVT8</accession>
<reference evidence="2" key="1">
    <citation type="submission" date="2020-11" db="EMBL/GenBank/DDBJ databases">
        <authorList>
            <person name="Tran Van P."/>
        </authorList>
    </citation>
    <scope>NUCLEOTIDE SEQUENCE</scope>
</reference>
<keyword evidence="1" id="KW-0732">Signal</keyword>
<proteinExistence type="predicted"/>
<gene>
    <name evidence="2" type="ORF">TCEB3V08_LOCUS5145</name>
</gene>
<sequence>MLLSLLYVIWTGVELSCEGPPNWDLLKKPARKGDGGWTAEVGGGRNHLLFGRIDKLDTEHGEKKFKNLGSSSEPMLPVQPSSSVAVSPLPLIGHPAAILCPSPAIVGRADRPSPEVVKRTGILPRTNTINHLIATTTWQTTSGVTAAPRAALQVWRRYPFDVALQARGHPEDELLSFFAGEEGNWCVLWVLLIGGGLLECDLADDVFFRLGGLCFRWGGAVFGWEAESAKAYLLMERDLEAAGRLSMGAEPPLVPEVVRPCKEDVPRLEMSSCLRCCKMLYAPLRSPLEETDSCLRTSVSTMLNVDTSLAMI</sequence>